<protein>
    <submittedName>
        <fullName evidence="2">Uncharacterized protein</fullName>
    </submittedName>
</protein>
<name>A0ABX3YD99_9ACTN</name>
<keyword evidence="1" id="KW-0472">Membrane</keyword>
<evidence type="ECO:0000313" key="2">
    <source>
        <dbReference type="EMBL" id="OSZ57440.1"/>
    </source>
</evidence>
<evidence type="ECO:0000313" key="3">
    <source>
        <dbReference type="Proteomes" id="UP000194266"/>
    </source>
</evidence>
<feature type="transmembrane region" description="Helical" evidence="1">
    <location>
        <begin position="50"/>
        <end position="72"/>
    </location>
</feature>
<dbReference type="Proteomes" id="UP000194266">
    <property type="component" value="Unassembled WGS sequence"/>
</dbReference>
<organism evidence="2 3">
    <name type="scientific">Streptomyces pharetrae CZA14</name>
    <dbReference type="NCBI Taxonomy" id="1144883"/>
    <lineage>
        <taxon>Bacteria</taxon>
        <taxon>Bacillati</taxon>
        <taxon>Actinomycetota</taxon>
        <taxon>Actinomycetes</taxon>
        <taxon>Kitasatosporales</taxon>
        <taxon>Streptomycetaceae</taxon>
        <taxon>Streptomyces</taxon>
    </lineage>
</organism>
<keyword evidence="1" id="KW-0812">Transmembrane</keyword>
<proteinExistence type="predicted"/>
<keyword evidence="3" id="KW-1185">Reference proteome</keyword>
<keyword evidence="1" id="KW-1133">Transmembrane helix</keyword>
<comment type="caution">
    <text evidence="2">The sequence shown here is derived from an EMBL/GenBank/DDBJ whole genome shotgun (WGS) entry which is preliminary data.</text>
</comment>
<accession>A0ABX3YD99</accession>
<sequence length="273" mass="29193">MMGANRETEHDMSHTDIAFLLAEAADEVEIGIAPYQSVLRGGRRRRARRWAVAAATALLISGSSATLAVAGLPGVGGDRAAPPAGRSQSATPDVFSPQRTLLARGKDGGREWSVVLDVWAAPRDETEAQAQLTRMAEYGEFPEEVRNAYVMAGSSHYFVRSFVDGTESLVMWSAFTQDQGVSQDLTTAAVSLDRADDGPERLVVGQVTRAVGQVTCTWKDGTSTVVERAPEDSGTPAGTRFIRLADGSPVDWFVCLAPRGTEYASAEVTKLAD</sequence>
<reference evidence="2 3" key="1">
    <citation type="submission" date="2016-12" db="EMBL/GenBank/DDBJ databases">
        <title>Genome Mining:The Detection of Biosynthetic Gene Clusters to Aid in the Expression of Curamycin A produced by Streptomyces sp. strain CZA14.</title>
        <authorList>
            <person name="Durrell K.A."/>
            <person name="Kirby B.M."/>
            <person name="Khan W."/>
            <person name="Mthethwa T."/>
            <person name="Le Roes-Hill M."/>
        </authorList>
    </citation>
    <scope>NUCLEOTIDE SEQUENCE [LARGE SCALE GENOMIC DNA]</scope>
    <source>
        <strain evidence="2 3">CZA14</strain>
    </source>
</reference>
<gene>
    <name evidence="2" type="ORF">OQI_27315</name>
</gene>
<dbReference type="EMBL" id="MRYD01000191">
    <property type="protein sequence ID" value="OSZ57440.1"/>
    <property type="molecule type" value="Genomic_DNA"/>
</dbReference>
<evidence type="ECO:0000256" key="1">
    <source>
        <dbReference type="SAM" id="Phobius"/>
    </source>
</evidence>